<dbReference type="PANTHER" id="PTHR33778">
    <property type="entry name" value="PROTEIN MGTC"/>
    <property type="match status" value="1"/>
</dbReference>
<dbReference type="OrthoDB" id="9811198at2"/>
<evidence type="ECO:0000313" key="11">
    <source>
        <dbReference type="Proteomes" id="UP000183788"/>
    </source>
</evidence>
<keyword evidence="12" id="KW-1185">Reference proteome</keyword>
<comment type="subcellular location">
    <subcellularLocation>
        <location evidence="1">Cell membrane</location>
        <topology evidence="1">Multi-pass membrane protein</topology>
    </subcellularLocation>
</comment>
<dbReference type="Proteomes" id="UP000183788">
    <property type="component" value="Unassembled WGS sequence"/>
</dbReference>
<gene>
    <name evidence="9" type="ORF">SAMN05661012_01158</name>
    <name evidence="10" type="ORF">SR876_05820</name>
</gene>
<evidence type="ECO:0000256" key="1">
    <source>
        <dbReference type="ARBA" id="ARBA00004651"/>
    </source>
</evidence>
<dbReference type="Pfam" id="PF02308">
    <property type="entry name" value="MgtC"/>
    <property type="match status" value="1"/>
</dbReference>
<evidence type="ECO:0000256" key="5">
    <source>
        <dbReference type="ARBA" id="ARBA00022989"/>
    </source>
</evidence>
<dbReference type="GO" id="GO:0005886">
    <property type="term" value="C:plasma membrane"/>
    <property type="evidence" value="ECO:0007669"/>
    <property type="project" value="UniProtKB-SubCell"/>
</dbReference>
<keyword evidence="5 7" id="KW-1133">Transmembrane helix</keyword>
<dbReference type="RefSeq" id="WP_083571381.1">
    <property type="nucleotide sequence ID" value="NZ_CP139972.1"/>
</dbReference>
<dbReference type="PANTHER" id="PTHR33778:SF1">
    <property type="entry name" value="MAGNESIUM TRANSPORTER YHID-RELATED"/>
    <property type="match status" value="1"/>
</dbReference>
<dbReference type="EMBL" id="CP140154">
    <property type="protein sequence ID" value="WQG91006.1"/>
    <property type="molecule type" value="Genomic_DNA"/>
</dbReference>
<keyword evidence="3" id="KW-1003">Cell membrane</keyword>
<proteinExistence type="inferred from homology"/>
<feature type="transmembrane region" description="Helical" evidence="7">
    <location>
        <begin position="69"/>
        <end position="86"/>
    </location>
</feature>
<comment type="similarity">
    <text evidence="2">Belongs to the MgtC/SapB family.</text>
</comment>
<dbReference type="AlphaFoldDB" id="A0A1K1NBY3"/>
<keyword evidence="6 7" id="KW-0472">Membrane</keyword>
<evidence type="ECO:0000259" key="8">
    <source>
        <dbReference type="Pfam" id="PF02308"/>
    </source>
</evidence>
<evidence type="ECO:0000256" key="4">
    <source>
        <dbReference type="ARBA" id="ARBA00022692"/>
    </source>
</evidence>
<feature type="domain" description="MgtC/SapB/SrpB/YhiD N-terminal" evidence="8">
    <location>
        <begin position="18"/>
        <end position="138"/>
    </location>
</feature>
<accession>A0A1K1NBY3</accession>
<dbReference type="STRING" id="1004.SAMN05661012_01158"/>
<evidence type="ECO:0000256" key="2">
    <source>
        <dbReference type="ARBA" id="ARBA00009298"/>
    </source>
</evidence>
<dbReference type="PRINTS" id="PR01837">
    <property type="entry name" value="MGTCSAPBPROT"/>
</dbReference>
<evidence type="ECO:0000256" key="6">
    <source>
        <dbReference type="ARBA" id="ARBA00023136"/>
    </source>
</evidence>
<dbReference type="EMBL" id="FPIZ01000003">
    <property type="protein sequence ID" value="SFW32773.1"/>
    <property type="molecule type" value="Genomic_DNA"/>
</dbReference>
<reference evidence="10 12" key="2">
    <citation type="submission" date="2023-11" db="EMBL/GenBank/DDBJ databases">
        <title>MicrobeMod: A computational toolkit for identifying prokaryotic methylation and restriction-modification with nanopore sequencing.</title>
        <authorList>
            <person name="Crits-Christoph A."/>
            <person name="Kang S.C."/>
            <person name="Lee H."/>
            <person name="Ostrov N."/>
        </authorList>
    </citation>
    <scope>NUCLEOTIDE SEQUENCE [LARGE SCALE GENOMIC DNA]</scope>
    <source>
        <strain evidence="10 12">ATCC 23090</strain>
    </source>
</reference>
<evidence type="ECO:0000256" key="3">
    <source>
        <dbReference type="ARBA" id="ARBA00022475"/>
    </source>
</evidence>
<protein>
    <submittedName>
        <fullName evidence="10">MgtC/SapB family protein</fullName>
    </submittedName>
    <submittedName>
        <fullName evidence="9">Putative Mg2+ transporter-C (MgtC) family protein</fullName>
    </submittedName>
</protein>
<organism evidence="9 11">
    <name type="scientific">Chitinophaga sancti</name>
    <dbReference type="NCBI Taxonomy" id="1004"/>
    <lineage>
        <taxon>Bacteria</taxon>
        <taxon>Pseudomonadati</taxon>
        <taxon>Bacteroidota</taxon>
        <taxon>Chitinophagia</taxon>
        <taxon>Chitinophagales</taxon>
        <taxon>Chitinophagaceae</taxon>
        <taxon>Chitinophaga</taxon>
    </lineage>
</organism>
<dbReference type="Proteomes" id="UP001326715">
    <property type="component" value="Chromosome"/>
</dbReference>
<dbReference type="InterPro" id="IPR003416">
    <property type="entry name" value="MgtC/SapB/SrpB/YhiD_fam"/>
</dbReference>
<name>A0A1K1NBY3_9BACT</name>
<evidence type="ECO:0000256" key="7">
    <source>
        <dbReference type="SAM" id="Phobius"/>
    </source>
</evidence>
<keyword evidence="4 7" id="KW-0812">Transmembrane</keyword>
<evidence type="ECO:0000313" key="10">
    <source>
        <dbReference type="EMBL" id="WQG91006.1"/>
    </source>
</evidence>
<evidence type="ECO:0000313" key="9">
    <source>
        <dbReference type="EMBL" id="SFW32773.1"/>
    </source>
</evidence>
<evidence type="ECO:0000313" key="12">
    <source>
        <dbReference type="Proteomes" id="UP001326715"/>
    </source>
</evidence>
<reference evidence="9 11" key="1">
    <citation type="submission" date="2016-11" db="EMBL/GenBank/DDBJ databases">
        <authorList>
            <person name="Jaros S."/>
            <person name="Januszkiewicz K."/>
            <person name="Wedrychowicz H."/>
        </authorList>
    </citation>
    <scope>NUCLEOTIDE SEQUENCE [LARGE SCALE GENOMIC DNA]</scope>
    <source>
        <strain evidence="9 11">DSM 784</strain>
    </source>
</reference>
<feature type="transmembrane region" description="Helical" evidence="7">
    <location>
        <begin position="42"/>
        <end position="63"/>
    </location>
</feature>
<sequence>MDNTLYQMIEPSTILKVVVSCLTGALLGMEREFHHKAAGMRTLTLICVGSTLFTILSVEIGMPGSPDRIASNILTGVGFIGAGVIFKGAYSIDGITTAATIWITAALGIAVGMSHYVLVAIALILVLMILQGLKLVERKISGMRQKKVICISYDMSKSAGVDFHELFKKYQLEHKHMTISRHHNLIENRYEVKGHPKDLKEMDHYLRNNPDICQFEMQTNPL</sequence>
<dbReference type="InterPro" id="IPR049177">
    <property type="entry name" value="MgtC_SapB_SrpB_YhiD_N"/>
</dbReference>